<feature type="transmembrane region" description="Helical" evidence="5">
    <location>
        <begin position="48"/>
        <end position="67"/>
    </location>
</feature>
<sequence>MALKEEMERQGNWLFRYRSILAIGILLFALVIFIEMKLNHSPLSVCDYIFEYFCLLISLTGLGIRMYTVGYSPKNTSGSNTIQGQLADTLNTTGIYSLVRNPLYLGNFFMWLGLAMLTENAWFVVCFILLYWMYYERIIFAEEQFLERKFGEEYTEWAARVPVFIPNFNKFSKPELKFNINKVLFKEKNGFFALFLLFSFFNIIEENIRKHTHYNMVFITGCLVATVGYLIMKWLKTNPRFFNENL</sequence>
<keyword evidence="4 5" id="KW-0472">Membrane</keyword>
<feature type="transmembrane region" description="Helical" evidence="5">
    <location>
        <begin position="214"/>
        <end position="232"/>
    </location>
</feature>
<evidence type="ECO:0000256" key="5">
    <source>
        <dbReference type="SAM" id="Phobius"/>
    </source>
</evidence>
<evidence type="ECO:0000256" key="1">
    <source>
        <dbReference type="ARBA" id="ARBA00004127"/>
    </source>
</evidence>
<feature type="transmembrane region" description="Helical" evidence="5">
    <location>
        <begin position="190"/>
        <end position="208"/>
    </location>
</feature>
<dbReference type="Pfam" id="PF04191">
    <property type="entry name" value="PEMT"/>
    <property type="match status" value="1"/>
</dbReference>
<reference evidence="6 7" key="1">
    <citation type="submission" date="2018-06" db="EMBL/GenBank/DDBJ databases">
        <authorList>
            <consortium name="Pathogen Informatics"/>
            <person name="Doyle S."/>
        </authorList>
    </citation>
    <scope>NUCLEOTIDE SEQUENCE [LARGE SCALE GENOMIC DNA]</scope>
    <source>
        <strain evidence="6 7">NCTC11388</strain>
    </source>
</reference>
<dbReference type="EMBL" id="UGYW01000002">
    <property type="protein sequence ID" value="SUJ29032.1"/>
    <property type="molecule type" value="Genomic_DNA"/>
</dbReference>
<keyword evidence="2 5" id="KW-0812">Transmembrane</keyword>
<dbReference type="InterPro" id="IPR007318">
    <property type="entry name" value="Phopholipid_MeTrfase"/>
</dbReference>
<dbReference type="GO" id="GO:0016740">
    <property type="term" value="F:transferase activity"/>
    <property type="evidence" value="ECO:0007669"/>
    <property type="project" value="UniProtKB-ARBA"/>
</dbReference>
<organism evidence="6 7">
    <name type="scientific">Sphingobacterium spiritivorum</name>
    <name type="common">Flavobacterium spiritivorum</name>
    <dbReference type="NCBI Taxonomy" id="258"/>
    <lineage>
        <taxon>Bacteria</taxon>
        <taxon>Pseudomonadati</taxon>
        <taxon>Bacteroidota</taxon>
        <taxon>Sphingobacteriia</taxon>
        <taxon>Sphingobacteriales</taxon>
        <taxon>Sphingobacteriaceae</taxon>
        <taxon>Sphingobacterium</taxon>
    </lineage>
</organism>
<dbReference type="Proteomes" id="UP000254893">
    <property type="component" value="Unassembled WGS sequence"/>
</dbReference>
<proteinExistence type="predicted"/>
<gene>
    <name evidence="6" type="ORF">NCTC11388_04501</name>
</gene>
<dbReference type="PANTHER" id="PTHR12714:SF9">
    <property type="entry name" value="PROTEIN-S-ISOPRENYLCYSTEINE O-METHYLTRANSFERASE"/>
    <property type="match status" value="1"/>
</dbReference>
<feature type="transmembrane region" description="Helical" evidence="5">
    <location>
        <begin position="108"/>
        <end position="134"/>
    </location>
</feature>
<keyword evidence="3 5" id="KW-1133">Transmembrane helix</keyword>
<evidence type="ECO:0000313" key="6">
    <source>
        <dbReference type="EMBL" id="SUJ29032.1"/>
    </source>
</evidence>
<name>A0A380CVT1_SPHSI</name>
<dbReference type="PROSITE" id="PS50244">
    <property type="entry name" value="S5A_REDUCTASE"/>
    <property type="match status" value="1"/>
</dbReference>
<comment type="subcellular location">
    <subcellularLocation>
        <location evidence="1">Endomembrane system</location>
        <topology evidence="1">Multi-pass membrane protein</topology>
    </subcellularLocation>
</comment>
<dbReference type="RefSeq" id="WP_115171698.1">
    <property type="nucleotide sequence ID" value="NZ_UGYW01000002.1"/>
</dbReference>
<dbReference type="AlphaFoldDB" id="A0A380CVT1"/>
<dbReference type="GO" id="GO:0012505">
    <property type="term" value="C:endomembrane system"/>
    <property type="evidence" value="ECO:0007669"/>
    <property type="project" value="UniProtKB-SubCell"/>
</dbReference>
<dbReference type="PANTHER" id="PTHR12714">
    <property type="entry name" value="PROTEIN-S ISOPRENYLCYSTEINE O-METHYLTRANSFERASE"/>
    <property type="match status" value="1"/>
</dbReference>
<evidence type="ECO:0000313" key="7">
    <source>
        <dbReference type="Proteomes" id="UP000254893"/>
    </source>
</evidence>
<feature type="transmembrane region" description="Helical" evidence="5">
    <location>
        <begin position="15"/>
        <end position="36"/>
    </location>
</feature>
<evidence type="ECO:0000256" key="3">
    <source>
        <dbReference type="ARBA" id="ARBA00022989"/>
    </source>
</evidence>
<evidence type="ECO:0000256" key="2">
    <source>
        <dbReference type="ARBA" id="ARBA00022692"/>
    </source>
</evidence>
<protein>
    <submittedName>
        <fullName evidence="6">Uncharacterized protein</fullName>
    </submittedName>
</protein>
<accession>A0A380CVT1</accession>
<dbReference type="Gene3D" id="1.20.120.1630">
    <property type="match status" value="1"/>
</dbReference>
<evidence type="ECO:0000256" key="4">
    <source>
        <dbReference type="ARBA" id="ARBA00023136"/>
    </source>
</evidence>